<dbReference type="EMBL" id="JBBNAF010000013">
    <property type="protein sequence ID" value="KAK9086819.1"/>
    <property type="molecule type" value="Genomic_DNA"/>
</dbReference>
<dbReference type="Proteomes" id="UP001420932">
    <property type="component" value="Unassembled WGS sequence"/>
</dbReference>
<evidence type="ECO:0000313" key="1">
    <source>
        <dbReference type="EMBL" id="KAK9086819.1"/>
    </source>
</evidence>
<name>A0AAP0HH43_9MAGN</name>
<dbReference type="PANTHER" id="PTHR33975">
    <property type="entry name" value="MYELIN-ASSOCIATED OLIGODENDROCYTE BASIC PROTEIN"/>
    <property type="match status" value="1"/>
</dbReference>
<dbReference type="InterPro" id="IPR010903">
    <property type="entry name" value="DUF1517"/>
</dbReference>
<dbReference type="PANTHER" id="PTHR33975:SF2">
    <property type="entry name" value="MYELIN-ASSOCIATED OLIGODENDROCYTE BASIC PROTEIN"/>
    <property type="match status" value="1"/>
</dbReference>
<dbReference type="AlphaFoldDB" id="A0AAP0HH43"/>
<evidence type="ECO:0000313" key="2">
    <source>
        <dbReference type="Proteomes" id="UP001420932"/>
    </source>
</evidence>
<organism evidence="1 2">
    <name type="scientific">Stephania yunnanensis</name>
    <dbReference type="NCBI Taxonomy" id="152371"/>
    <lineage>
        <taxon>Eukaryota</taxon>
        <taxon>Viridiplantae</taxon>
        <taxon>Streptophyta</taxon>
        <taxon>Embryophyta</taxon>
        <taxon>Tracheophyta</taxon>
        <taxon>Spermatophyta</taxon>
        <taxon>Magnoliopsida</taxon>
        <taxon>Ranunculales</taxon>
        <taxon>Menispermaceae</taxon>
        <taxon>Menispermoideae</taxon>
        <taxon>Cissampelideae</taxon>
        <taxon>Stephania</taxon>
    </lineage>
</organism>
<gene>
    <name evidence="1" type="ORF">Syun_029213</name>
</gene>
<dbReference type="InterPro" id="IPR053023">
    <property type="entry name" value="FLAP_modulator"/>
</dbReference>
<proteinExistence type="predicted"/>
<sequence length="115" mass="13085">MNDLNLALQVDVKRSMEKGESRFNQLSIEQRGKFDKETLVNVDGIKRRESRSPAHWVLELPAVNSSADLKEALQKLASIPTSRTLAVEVLWTPQKENDALSEQQLLEDYLLLKPL</sequence>
<accession>A0AAP0HH43</accession>
<dbReference type="Pfam" id="PF07466">
    <property type="entry name" value="DUF1517"/>
    <property type="match status" value="2"/>
</dbReference>
<protein>
    <submittedName>
        <fullName evidence="1">Uncharacterized protein</fullName>
    </submittedName>
</protein>
<dbReference type="GO" id="GO:0009507">
    <property type="term" value="C:chloroplast"/>
    <property type="evidence" value="ECO:0007669"/>
    <property type="project" value="TreeGrafter"/>
</dbReference>
<reference evidence="1 2" key="1">
    <citation type="submission" date="2024-01" db="EMBL/GenBank/DDBJ databases">
        <title>Genome assemblies of Stephania.</title>
        <authorList>
            <person name="Yang L."/>
        </authorList>
    </citation>
    <scope>NUCLEOTIDE SEQUENCE [LARGE SCALE GENOMIC DNA]</scope>
    <source>
        <strain evidence="1">YNDBR</strain>
        <tissue evidence="1">Leaf</tissue>
    </source>
</reference>
<keyword evidence="2" id="KW-1185">Reference proteome</keyword>
<comment type="caution">
    <text evidence="1">The sequence shown here is derived from an EMBL/GenBank/DDBJ whole genome shotgun (WGS) entry which is preliminary data.</text>
</comment>